<evidence type="ECO:0000256" key="4">
    <source>
        <dbReference type="ARBA" id="ARBA00022676"/>
    </source>
</evidence>
<evidence type="ECO:0000256" key="14">
    <source>
        <dbReference type="SAM" id="SignalP"/>
    </source>
</evidence>
<keyword evidence="17" id="KW-1185">Reference proteome</keyword>
<organism evidence="16 17">
    <name type="scientific">Karstenula rhodostoma CBS 690.94</name>
    <dbReference type="NCBI Taxonomy" id="1392251"/>
    <lineage>
        <taxon>Eukaryota</taxon>
        <taxon>Fungi</taxon>
        <taxon>Dikarya</taxon>
        <taxon>Ascomycota</taxon>
        <taxon>Pezizomycotina</taxon>
        <taxon>Dothideomycetes</taxon>
        <taxon>Pleosporomycetidae</taxon>
        <taxon>Pleosporales</taxon>
        <taxon>Massarineae</taxon>
        <taxon>Didymosphaeriaceae</taxon>
        <taxon>Karstenula</taxon>
    </lineage>
</organism>
<feature type="compositionally biased region" description="Pro residues" evidence="13">
    <location>
        <begin position="464"/>
        <end position="477"/>
    </location>
</feature>
<feature type="compositionally biased region" description="Pro residues" evidence="13">
    <location>
        <begin position="331"/>
        <end position="351"/>
    </location>
</feature>
<feature type="chain" id="PRO_5040178475" description="chitinase" evidence="14">
    <location>
        <begin position="17"/>
        <end position="646"/>
    </location>
</feature>
<feature type="compositionally biased region" description="Pro residues" evidence="13">
    <location>
        <begin position="363"/>
        <end position="395"/>
    </location>
</feature>
<dbReference type="InterPro" id="IPR000757">
    <property type="entry name" value="Beta-glucanase-like"/>
</dbReference>
<dbReference type="Proteomes" id="UP000799764">
    <property type="component" value="Unassembled WGS sequence"/>
</dbReference>
<keyword evidence="7 16" id="KW-0378">Hydrolase</keyword>
<feature type="compositionally biased region" description="Low complexity" evidence="13">
    <location>
        <begin position="352"/>
        <end position="362"/>
    </location>
</feature>
<evidence type="ECO:0000256" key="7">
    <source>
        <dbReference type="ARBA" id="ARBA00022801"/>
    </source>
</evidence>
<feature type="compositionally biased region" description="Polar residues" evidence="13">
    <location>
        <begin position="288"/>
        <end position="300"/>
    </location>
</feature>
<evidence type="ECO:0000256" key="11">
    <source>
        <dbReference type="ARBA" id="ARBA00023316"/>
    </source>
</evidence>
<feature type="region of interest" description="Disordered" evidence="13">
    <location>
        <begin position="593"/>
        <end position="621"/>
    </location>
</feature>
<dbReference type="PANTHER" id="PTHR10963">
    <property type="entry name" value="GLYCOSYL HYDROLASE-RELATED"/>
    <property type="match status" value="1"/>
</dbReference>
<keyword evidence="6 14" id="KW-0732">Signal</keyword>
<dbReference type="InterPro" id="IPR013320">
    <property type="entry name" value="ConA-like_dom_sf"/>
</dbReference>
<evidence type="ECO:0000313" key="16">
    <source>
        <dbReference type="EMBL" id="KAF2439831.1"/>
    </source>
</evidence>
<keyword evidence="5" id="KW-0808">Transferase</keyword>
<keyword evidence="4" id="KW-0328">Glycosyltransferase</keyword>
<dbReference type="GO" id="GO:0009277">
    <property type="term" value="C:fungal-type cell wall"/>
    <property type="evidence" value="ECO:0007669"/>
    <property type="project" value="TreeGrafter"/>
</dbReference>
<dbReference type="GO" id="GO:0005975">
    <property type="term" value="P:carbohydrate metabolic process"/>
    <property type="evidence" value="ECO:0007669"/>
    <property type="project" value="InterPro"/>
</dbReference>
<comment type="subcellular location">
    <subcellularLocation>
        <location evidence="2">Membrane</location>
    </subcellularLocation>
</comment>
<dbReference type="PROSITE" id="PS51762">
    <property type="entry name" value="GH16_2"/>
    <property type="match status" value="1"/>
</dbReference>
<comment type="similarity">
    <text evidence="12">Belongs to the glycosyl hydrolase 16 family. CRH1 subfamily.</text>
</comment>
<evidence type="ECO:0000256" key="2">
    <source>
        <dbReference type="ARBA" id="ARBA00004370"/>
    </source>
</evidence>
<dbReference type="Gene3D" id="2.60.120.200">
    <property type="match status" value="1"/>
</dbReference>
<feature type="compositionally biased region" description="Low complexity" evidence="13">
    <location>
        <begin position="532"/>
        <end position="543"/>
    </location>
</feature>
<feature type="compositionally biased region" description="Low complexity" evidence="13">
    <location>
        <begin position="454"/>
        <end position="463"/>
    </location>
</feature>
<dbReference type="EC" id="3.2.1.14" evidence="3"/>
<feature type="signal peptide" evidence="14">
    <location>
        <begin position="1"/>
        <end position="16"/>
    </location>
</feature>
<dbReference type="PRINTS" id="PR01217">
    <property type="entry name" value="PRICHEXTENSN"/>
</dbReference>
<keyword evidence="10" id="KW-0326">Glycosidase</keyword>
<feature type="compositionally biased region" description="Pro residues" evidence="13">
    <location>
        <begin position="518"/>
        <end position="531"/>
    </location>
</feature>
<comment type="catalytic activity">
    <reaction evidence="1">
        <text>Random endo-hydrolysis of N-acetyl-beta-D-glucosaminide (1-&gt;4)-beta-linkages in chitin and chitodextrins.</text>
        <dbReference type="EC" id="3.2.1.14"/>
    </reaction>
</comment>
<feature type="compositionally biased region" description="Basic and acidic residues" evidence="13">
    <location>
        <begin position="271"/>
        <end position="283"/>
    </location>
</feature>
<feature type="compositionally biased region" description="Low complexity" evidence="13">
    <location>
        <begin position="314"/>
        <end position="330"/>
    </location>
</feature>
<dbReference type="CDD" id="cd02183">
    <property type="entry name" value="GH16_fungal_CRH1_transglycosylase"/>
    <property type="match status" value="1"/>
</dbReference>
<name>A0A9P4P989_9PLEO</name>
<evidence type="ECO:0000256" key="12">
    <source>
        <dbReference type="ARBA" id="ARBA00038074"/>
    </source>
</evidence>
<evidence type="ECO:0000256" key="9">
    <source>
        <dbReference type="ARBA" id="ARBA00023180"/>
    </source>
</evidence>
<accession>A0A9P4P989</accession>
<gene>
    <name evidence="16" type="ORF">P171DRAFT_113138</name>
</gene>
<feature type="region of interest" description="Disordered" evidence="13">
    <location>
        <begin position="262"/>
        <end position="570"/>
    </location>
</feature>
<dbReference type="OrthoDB" id="4781at2759"/>
<keyword evidence="8" id="KW-0472">Membrane</keyword>
<evidence type="ECO:0000256" key="5">
    <source>
        <dbReference type="ARBA" id="ARBA00022679"/>
    </source>
</evidence>
<dbReference type="PANTHER" id="PTHR10963:SF27">
    <property type="entry name" value="GLYCOSIDASE-RELATED"/>
    <property type="match status" value="1"/>
</dbReference>
<sequence length="646" mass="67205">MRYILTASAFAAIANAQTWSLCNPMEKDCDNNPAIAKSFESNFKDGEGALKGWQQTAKGAEFTDEGILFSVKKTGDAPTIQSDGYLHFGYVEVTMKAAPGAGIVSSIVLESDDLDEVDWEFIGSDATHAQMNYFGKGNTTVYDRMIMADVPSIEEVHRYAINWTSDALTWLIDDAPVRTLNYADANGGKNFPQTPCNVRIGIWAGGDSKDQGTRDWAGGKVDYSQAPFNQVVEKVKITNYSPGKEYEWTDKSGSWESIKVIDGEGVSSGGSKDKPSTTEKPSKDGAAATSTPCTEEATISTPPPEETPCDCEVETVTVTGPPPTTETSDVPQPPQSTPPPPETSDSPPPPESTTCTDSTTESVPPPPATSDSPPPPESTSEVPPPPSSSEVPPPSTSDVPPESTPPPSPPTESTSEVPPPPPETTEESSTVPPSPPQTTPPTEESSSAPPPESTPCTESTESVPTPPATSDSPPPPETTEESSTVPPSPPQTTPPTEESSSAPPPESTPCTESTESVPTPPATSDSPPPPATETTPAPETSSSVPPPEETPCTTTTEVLPPPPASSDNCTTLVSVTVPPYPVTPTGGIIVDTSAPPSVPYPTNPTGAIPNPPNGTSPPIQEFPGAASTSTVSYLLAVAAGVMVFAL</sequence>
<dbReference type="SUPFAM" id="SSF49899">
    <property type="entry name" value="Concanavalin A-like lectins/glucanases"/>
    <property type="match status" value="1"/>
</dbReference>
<evidence type="ECO:0000259" key="15">
    <source>
        <dbReference type="PROSITE" id="PS51762"/>
    </source>
</evidence>
<feature type="compositionally biased region" description="Low complexity" evidence="13">
    <location>
        <begin position="508"/>
        <end position="517"/>
    </location>
</feature>
<evidence type="ECO:0000256" key="1">
    <source>
        <dbReference type="ARBA" id="ARBA00000822"/>
    </source>
</evidence>
<keyword evidence="9" id="KW-0325">Glycoprotein</keyword>
<dbReference type="GO" id="GO:0016020">
    <property type="term" value="C:membrane"/>
    <property type="evidence" value="ECO:0007669"/>
    <property type="project" value="UniProtKB-SubCell"/>
</dbReference>
<dbReference type="GO" id="GO:0016757">
    <property type="term" value="F:glycosyltransferase activity"/>
    <property type="evidence" value="ECO:0007669"/>
    <property type="project" value="UniProtKB-KW"/>
</dbReference>
<evidence type="ECO:0000256" key="10">
    <source>
        <dbReference type="ARBA" id="ARBA00023295"/>
    </source>
</evidence>
<evidence type="ECO:0000256" key="3">
    <source>
        <dbReference type="ARBA" id="ARBA00012729"/>
    </source>
</evidence>
<evidence type="ECO:0000256" key="13">
    <source>
        <dbReference type="SAM" id="MobiDB-lite"/>
    </source>
</evidence>
<comment type="caution">
    <text evidence="16">The sequence shown here is derived from an EMBL/GenBank/DDBJ whole genome shotgun (WGS) entry which is preliminary data.</text>
</comment>
<dbReference type="GO" id="GO:0008843">
    <property type="term" value="F:endochitinase activity"/>
    <property type="evidence" value="ECO:0007669"/>
    <property type="project" value="UniProtKB-EC"/>
</dbReference>
<protein>
    <recommendedName>
        <fullName evidence="3">chitinase</fullName>
        <ecNumber evidence="3">3.2.1.14</ecNumber>
    </recommendedName>
</protein>
<dbReference type="AlphaFoldDB" id="A0A9P4P989"/>
<evidence type="ECO:0000256" key="6">
    <source>
        <dbReference type="ARBA" id="ARBA00022729"/>
    </source>
</evidence>
<dbReference type="GO" id="GO:0031505">
    <property type="term" value="P:fungal-type cell wall organization"/>
    <property type="evidence" value="ECO:0007669"/>
    <property type="project" value="TreeGrafter"/>
</dbReference>
<dbReference type="EMBL" id="MU001508">
    <property type="protein sequence ID" value="KAF2439831.1"/>
    <property type="molecule type" value="Genomic_DNA"/>
</dbReference>
<dbReference type="Pfam" id="PF00722">
    <property type="entry name" value="Glyco_hydro_16"/>
    <property type="match status" value="1"/>
</dbReference>
<proteinExistence type="inferred from homology"/>
<feature type="domain" description="GH16" evidence="15">
    <location>
        <begin position="16"/>
        <end position="232"/>
    </location>
</feature>
<keyword evidence="11" id="KW-0961">Cell wall biogenesis/degradation</keyword>
<evidence type="ECO:0000313" key="17">
    <source>
        <dbReference type="Proteomes" id="UP000799764"/>
    </source>
</evidence>
<dbReference type="InterPro" id="IPR050546">
    <property type="entry name" value="Glycosyl_Hydrlase_16"/>
</dbReference>
<reference evidence="16" key="1">
    <citation type="journal article" date="2020" name="Stud. Mycol.">
        <title>101 Dothideomycetes genomes: a test case for predicting lifestyles and emergence of pathogens.</title>
        <authorList>
            <person name="Haridas S."/>
            <person name="Albert R."/>
            <person name="Binder M."/>
            <person name="Bloem J."/>
            <person name="Labutti K."/>
            <person name="Salamov A."/>
            <person name="Andreopoulos B."/>
            <person name="Baker S."/>
            <person name="Barry K."/>
            <person name="Bills G."/>
            <person name="Bluhm B."/>
            <person name="Cannon C."/>
            <person name="Castanera R."/>
            <person name="Culley D."/>
            <person name="Daum C."/>
            <person name="Ezra D."/>
            <person name="Gonzalez J."/>
            <person name="Henrissat B."/>
            <person name="Kuo A."/>
            <person name="Liang C."/>
            <person name="Lipzen A."/>
            <person name="Lutzoni F."/>
            <person name="Magnuson J."/>
            <person name="Mondo S."/>
            <person name="Nolan M."/>
            <person name="Ohm R."/>
            <person name="Pangilinan J."/>
            <person name="Park H.-J."/>
            <person name="Ramirez L."/>
            <person name="Alfaro M."/>
            <person name="Sun H."/>
            <person name="Tritt A."/>
            <person name="Yoshinaga Y."/>
            <person name="Zwiers L.-H."/>
            <person name="Turgeon B."/>
            <person name="Goodwin S."/>
            <person name="Spatafora J."/>
            <person name="Crous P."/>
            <person name="Grigoriev I."/>
        </authorList>
    </citation>
    <scope>NUCLEOTIDE SEQUENCE</scope>
    <source>
        <strain evidence="16">CBS 690.94</strain>
    </source>
</reference>
<evidence type="ECO:0000256" key="8">
    <source>
        <dbReference type="ARBA" id="ARBA00023136"/>
    </source>
</evidence>